<organism evidence="5 6">
    <name type="scientific">Alicyclobacillus acidoterrestris (strain ATCC 49025 / DSM 3922 / CIP 106132 / NCIMB 13137 / GD3B)</name>
    <dbReference type="NCBI Taxonomy" id="1356854"/>
    <lineage>
        <taxon>Bacteria</taxon>
        <taxon>Bacillati</taxon>
        <taxon>Bacillota</taxon>
        <taxon>Bacilli</taxon>
        <taxon>Bacillales</taxon>
        <taxon>Alicyclobacillaceae</taxon>
        <taxon>Alicyclobacillus</taxon>
    </lineage>
</organism>
<evidence type="ECO:0000313" key="6">
    <source>
        <dbReference type="Proteomes" id="UP000829401"/>
    </source>
</evidence>
<dbReference type="InterPro" id="IPR008927">
    <property type="entry name" value="6-PGluconate_DH-like_C_sf"/>
</dbReference>
<dbReference type="InterPro" id="IPR013328">
    <property type="entry name" value="6PGD_dom2"/>
</dbReference>
<dbReference type="SUPFAM" id="SSF48179">
    <property type="entry name" value="6-phosphogluconate dehydrogenase C-terminal domain-like"/>
    <property type="match status" value="1"/>
</dbReference>
<dbReference type="Gene3D" id="3.40.50.720">
    <property type="entry name" value="NAD(P)-binding Rossmann-like Domain"/>
    <property type="match status" value="1"/>
</dbReference>
<dbReference type="InterPro" id="IPR036291">
    <property type="entry name" value="NAD(P)-bd_dom_sf"/>
</dbReference>
<dbReference type="PANTHER" id="PTHR43580:SF2">
    <property type="entry name" value="CYTOKINE-LIKE NUCLEAR FACTOR N-PAC"/>
    <property type="match status" value="1"/>
</dbReference>
<dbReference type="AlphaFoldDB" id="A0A9E6ZIU9"/>
<feature type="domain" description="Pyrroline-5-carboxylate reductase catalytic N-terminal" evidence="3">
    <location>
        <begin position="3"/>
        <end position="82"/>
    </location>
</feature>
<protein>
    <submittedName>
        <fullName evidence="5">DUF1932 domain-containing protein</fullName>
    </submittedName>
</protein>
<dbReference type="Gene3D" id="1.10.1040.10">
    <property type="entry name" value="N-(1-d-carboxylethyl)-l-norvaline Dehydrogenase, domain 2"/>
    <property type="match status" value="1"/>
</dbReference>
<evidence type="ECO:0000256" key="1">
    <source>
        <dbReference type="ARBA" id="ARBA00023002"/>
    </source>
</evidence>
<dbReference type="GO" id="GO:0016491">
    <property type="term" value="F:oxidoreductase activity"/>
    <property type="evidence" value="ECO:0007669"/>
    <property type="project" value="UniProtKB-KW"/>
</dbReference>
<evidence type="ECO:0000313" key="5">
    <source>
        <dbReference type="EMBL" id="UNO50073.1"/>
    </source>
</evidence>
<evidence type="ECO:0000259" key="3">
    <source>
        <dbReference type="Pfam" id="PF03807"/>
    </source>
</evidence>
<reference evidence="6" key="1">
    <citation type="journal article" date="2022" name="G3 (Bethesda)">
        <title>Unveiling the complete genome sequence of Alicyclobacillus acidoterrestris DSM 3922T, a taint-producing strain.</title>
        <authorList>
            <person name="Leonardo I.C."/>
            <person name="Barreto Crespo M.T."/>
            <person name="Gaspar F.B."/>
        </authorList>
    </citation>
    <scope>NUCLEOTIDE SEQUENCE [LARGE SCALE GENOMIC DNA]</scope>
    <source>
        <strain evidence="6">DSM 3922</strain>
    </source>
</reference>
<dbReference type="Pfam" id="PF03807">
    <property type="entry name" value="F420_oxidored"/>
    <property type="match status" value="1"/>
</dbReference>
<sequence length="291" mass="30761">MIVGYMGFGEAARAITAGLREAGVEDIVAYDAFRNESLEDRARQIGVALQDGPEGVGRQADIVFSLVTPSSALDVARSAAPYLRTNAVYADLNSCSPKVKRDIAQVLANTGVRFTCVAVMSAVPPLRHKVPMLADGPGAAPLKQAMDPYGMQIDVIDGAIGSAAAIKMCRSVIVKGMEALFLEALLAADAAGVADEVLASADASFGHMTVSELANYLVVRNMQHGERRAHELREAAETVAELGYDPLVTEGAAKRLEWSAQRQKASDGVAQVPASYKAALDILRQSSDNTD</sequence>
<dbReference type="Proteomes" id="UP000829401">
    <property type="component" value="Chromosome"/>
</dbReference>
<dbReference type="InterPro" id="IPR015814">
    <property type="entry name" value="Pgluconate_DH_NAD-bd_C"/>
</dbReference>
<feature type="domain" description="Phosphogluconate dehydrogenase NAD-binding putative C-terminal" evidence="4">
    <location>
        <begin position="188"/>
        <end position="258"/>
    </location>
</feature>
<dbReference type="EMBL" id="CP080467">
    <property type="protein sequence ID" value="UNO50073.1"/>
    <property type="molecule type" value="Genomic_DNA"/>
</dbReference>
<keyword evidence="1" id="KW-0560">Oxidoreductase</keyword>
<gene>
    <name evidence="5" type="ORF">K1I37_06180</name>
</gene>
<name>A0A9E6ZIU9_ALIAG</name>
<dbReference type="KEGG" id="aaco:K1I37_06180"/>
<proteinExistence type="predicted"/>
<dbReference type="InterPro" id="IPR015815">
    <property type="entry name" value="HIBADH-related"/>
</dbReference>
<feature type="active site" evidence="2">
    <location>
        <position position="167"/>
    </location>
</feature>
<dbReference type="PIRSF" id="PIRSF000103">
    <property type="entry name" value="HIBADH"/>
    <property type="match status" value="1"/>
</dbReference>
<keyword evidence="6" id="KW-1185">Reference proteome</keyword>
<accession>A0A9E6ZIU9</accession>
<dbReference type="InterPro" id="IPR051265">
    <property type="entry name" value="HIBADH-related_NP60_sf"/>
</dbReference>
<evidence type="ECO:0000256" key="2">
    <source>
        <dbReference type="PIRSR" id="PIRSR000103-1"/>
    </source>
</evidence>
<dbReference type="SUPFAM" id="SSF51735">
    <property type="entry name" value="NAD(P)-binding Rossmann-fold domains"/>
    <property type="match status" value="1"/>
</dbReference>
<dbReference type="InterPro" id="IPR028939">
    <property type="entry name" value="P5C_Rdtase_cat_N"/>
</dbReference>
<dbReference type="PANTHER" id="PTHR43580">
    <property type="entry name" value="OXIDOREDUCTASE GLYR1-RELATED"/>
    <property type="match status" value="1"/>
</dbReference>
<evidence type="ECO:0000259" key="4">
    <source>
        <dbReference type="Pfam" id="PF09130"/>
    </source>
</evidence>
<dbReference type="Pfam" id="PF09130">
    <property type="entry name" value="DUF1932"/>
    <property type="match status" value="1"/>
</dbReference>